<evidence type="ECO:0000256" key="7">
    <source>
        <dbReference type="ARBA" id="ARBA00022771"/>
    </source>
</evidence>
<evidence type="ECO:0000256" key="10">
    <source>
        <dbReference type="ARBA" id="ARBA00022989"/>
    </source>
</evidence>
<keyword evidence="9" id="KW-0862">Zinc</keyword>
<organism evidence="15 16">
    <name type="scientific">Smittium culicis</name>
    <dbReference type="NCBI Taxonomy" id="133412"/>
    <lineage>
        <taxon>Eukaryota</taxon>
        <taxon>Fungi</taxon>
        <taxon>Fungi incertae sedis</taxon>
        <taxon>Zoopagomycota</taxon>
        <taxon>Kickxellomycotina</taxon>
        <taxon>Harpellomycetes</taxon>
        <taxon>Harpellales</taxon>
        <taxon>Legeriomycetaceae</taxon>
        <taxon>Smittium</taxon>
    </lineage>
</organism>
<keyword evidence="16" id="KW-1185">Reference proteome</keyword>
<dbReference type="PANTHER" id="PTHR45977">
    <property type="entry name" value="TARGET OF ERK KINASE MPK-1"/>
    <property type="match status" value="1"/>
</dbReference>
<dbReference type="GO" id="GO:0016567">
    <property type="term" value="P:protein ubiquitination"/>
    <property type="evidence" value="ECO:0007669"/>
    <property type="project" value="TreeGrafter"/>
</dbReference>
<evidence type="ECO:0000256" key="5">
    <source>
        <dbReference type="ARBA" id="ARBA00022692"/>
    </source>
</evidence>
<dbReference type="PANTHER" id="PTHR45977:SF4">
    <property type="entry name" value="RING-TYPE DOMAIN-CONTAINING PROTEIN"/>
    <property type="match status" value="1"/>
</dbReference>
<dbReference type="EMBL" id="LSSN01000153">
    <property type="protein sequence ID" value="OMJ25529.1"/>
    <property type="molecule type" value="Genomic_DNA"/>
</dbReference>
<dbReference type="GO" id="GO:0016020">
    <property type="term" value="C:membrane"/>
    <property type="evidence" value="ECO:0007669"/>
    <property type="project" value="UniProtKB-SubCell"/>
</dbReference>
<keyword evidence="8" id="KW-0833">Ubl conjugation pathway</keyword>
<gene>
    <name evidence="15" type="ORF">AYI70_g835</name>
</gene>
<sequence length="261" mass="29508">MAPQFNIVSNIPTTTLCFDCQISSFNPYTTSYYSSRISTNYDNIPSALFTYFAIAILIVKCCNSTPESIETGIQSPRPESTEINIQNPRPEPTEINIQSPRPAPKKRKNLNNDELALYPIAVVTEKMFNSDNNGTIKSSTIISKSKHIFDDPNDGYRSKILKSASNMISNSFTQVKSDIFGSNLNTSNEAGSNQEEKNHNYECLICFEIINLGDKIRIIPCLHRFHQECLDTWLTSRSGSCPNCRYDLRPQQGNYTQENFD</sequence>
<evidence type="ECO:0000256" key="11">
    <source>
        <dbReference type="ARBA" id="ARBA00023136"/>
    </source>
</evidence>
<dbReference type="GO" id="GO:0006511">
    <property type="term" value="P:ubiquitin-dependent protein catabolic process"/>
    <property type="evidence" value="ECO:0007669"/>
    <property type="project" value="TreeGrafter"/>
</dbReference>
<dbReference type="InterPro" id="IPR013083">
    <property type="entry name" value="Znf_RING/FYVE/PHD"/>
</dbReference>
<evidence type="ECO:0000256" key="1">
    <source>
        <dbReference type="ARBA" id="ARBA00000900"/>
    </source>
</evidence>
<evidence type="ECO:0000313" key="16">
    <source>
        <dbReference type="Proteomes" id="UP000187283"/>
    </source>
</evidence>
<dbReference type="GO" id="GO:0061630">
    <property type="term" value="F:ubiquitin protein ligase activity"/>
    <property type="evidence" value="ECO:0007669"/>
    <property type="project" value="UniProtKB-EC"/>
</dbReference>
<dbReference type="EC" id="2.3.2.27" evidence="3"/>
<keyword evidence="7 12" id="KW-0863">Zinc-finger</keyword>
<dbReference type="Proteomes" id="UP000187283">
    <property type="component" value="Unassembled WGS sequence"/>
</dbReference>
<dbReference type="CDD" id="cd16454">
    <property type="entry name" value="RING-H2_PA-TM-RING"/>
    <property type="match status" value="1"/>
</dbReference>
<evidence type="ECO:0000313" key="15">
    <source>
        <dbReference type="EMBL" id="OMJ25529.1"/>
    </source>
</evidence>
<dbReference type="SMART" id="SM00184">
    <property type="entry name" value="RING"/>
    <property type="match status" value="1"/>
</dbReference>
<accession>A0A1R1YF59</accession>
<feature type="domain" description="RING-type" evidence="14">
    <location>
        <begin position="203"/>
        <end position="245"/>
    </location>
</feature>
<feature type="region of interest" description="Disordered" evidence="13">
    <location>
        <begin position="69"/>
        <end position="109"/>
    </location>
</feature>
<evidence type="ECO:0000256" key="3">
    <source>
        <dbReference type="ARBA" id="ARBA00012483"/>
    </source>
</evidence>
<evidence type="ECO:0000256" key="12">
    <source>
        <dbReference type="PROSITE-ProRule" id="PRU00175"/>
    </source>
</evidence>
<evidence type="ECO:0000256" key="2">
    <source>
        <dbReference type="ARBA" id="ARBA00004141"/>
    </source>
</evidence>
<dbReference type="AlphaFoldDB" id="A0A1R1YF59"/>
<dbReference type="OrthoDB" id="8062037at2759"/>
<evidence type="ECO:0000256" key="4">
    <source>
        <dbReference type="ARBA" id="ARBA00022679"/>
    </source>
</evidence>
<comment type="caution">
    <text evidence="15">The sequence shown here is derived from an EMBL/GenBank/DDBJ whole genome shotgun (WGS) entry which is preliminary data.</text>
</comment>
<reference evidence="15 16" key="1">
    <citation type="submission" date="2017-01" db="EMBL/GenBank/DDBJ databases">
        <authorList>
            <person name="Mah S.A."/>
            <person name="Swanson W.J."/>
            <person name="Moy G.W."/>
            <person name="Vacquier V.D."/>
        </authorList>
    </citation>
    <scope>NUCLEOTIDE SEQUENCE [LARGE SCALE GENOMIC DNA]</scope>
    <source>
        <strain evidence="15 16">GSMNP</strain>
    </source>
</reference>
<dbReference type="PROSITE" id="PS50089">
    <property type="entry name" value="ZF_RING_2"/>
    <property type="match status" value="1"/>
</dbReference>
<evidence type="ECO:0000259" key="14">
    <source>
        <dbReference type="PROSITE" id="PS50089"/>
    </source>
</evidence>
<keyword evidence="6" id="KW-0479">Metal-binding</keyword>
<feature type="compositionally biased region" description="Polar residues" evidence="13">
    <location>
        <begin position="69"/>
        <end position="87"/>
    </location>
</feature>
<dbReference type="Pfam" id="PF13639">
    <property type="entry name" value="zf-RING_2"/>
    <property type="match status" value="1"/>
</dbReference>
<keyword evidence="11" id="KW-0472">Membrane</keyword>
<keyword evidence="15" id="KW-0675">Receptor</keyword>
<evidence type="ECO:0000256" key="13">
    <source>
        <dbReference type="SAM" id="MobiDB-lite"/>
    </source>
</evidence>
<keyword evidence="5 15" id="KW-0812">Transmembrane</keyword>
<dbReference type="Gene3D" id="3.30.40.10">
    <property type="entry name" value="Zinc/RING finger domain, C3HC4 (zinc finger)"/>
    <property type="match status" value="1"/>
</dbReference>
<comment type="subcellular location">
    <subcellularLocation>
        <location evidence="2">Membrane</location>
        <topology evidence="2">Multi-pass membrane protein</topology>
    </subcellularLocation>
</comment>
<proteinExistence type="predicted"/>
<evidence type="ECO:0000256" key="8">
    <source>
        <dbReference type="ARBA" id="ARBA00022786"/>
    </source>
</evidence>
<evidence type="ECO:0000256" key="9">
    <source>
        <dbReference type="ARBA" id="ARBA00022833"/>
    </source>
</evidence>
<dbReference type="SUPFAM" id="SSF57850">
    <property type="entry name" value="RING/U-box"/>
    <property type="match status" value="1"/>
</dbReference>
<protein>
    <recommendedName>
        <fullName evidence="3">RING-type E3 ubiquitin transferase</fullName>
        <ecNumber evidence="3">2.3.2.27</ecNumber>
    </recommendedName>
</protein>
<name>A0A1R1YF59_9FUNG</name>
<keyword evidence="4" id="KW-0808">Transferase</keyword>
<comment type="catalytic activity">
    <reaction evidence="1">
        <text>S-ubiquitinyl-[E2 ubiquitin-conjugating enzyme]-L-cysteine + [acceptor protein]-L-lysine = [E2 ubiquitin-conjugating enzyme]-L-cysteine + N(6)-ubiquitinyl-[acceptor protein]-L-lysine.</text>
        <dbReference type="EC" id="2.3.2.27"/>
    </reaction>
</comment>
<evidence type="ECO:0000256" key="6">
    <source>
        <dbReference type="ARBA" id="ARBA00022723"/>
    </source>
</evidence>
<dbReference type="STRING" id="133412.A0A1R1YF59"/>
<keyword evidence="10" id="KW-1133">Transmembrane helix</keyword>
<dbReference type="GO" id="GO:0008270">
    <property type="term" value="F:zinc ion binding"/>
    <property type="evidence" value="ECO:0007669"/>
    <property type="project" value="UniProtKB-KW"/>
</dbReference>
<dbReference type="InterPro" id="IPR001841">
    <property type="entry name" value="Znf_RING"/>
</dbReference>